<evidence type="ECO:0000313" key="1">
    <source>
        <dbReference type="EMBL" id="CRY97888.1"/>
    </source>
</evidence>
<organism evidence="1">
    <name type="scientific">uncultured prokaryote</name>
    <dbReference type="NCBI Taxonomy" id="198431"/>
    <lineage>
        <taxon>unclassified sequences</taxon>
        <taxon>environmental samples</taxon>
    </lineage>
</organism>
<protein>
    <submittedName>
        <fullName evidence="1">Uncharacterized protein</fullName>
    </submittedName>
</protein>
<accession>A0A0H5Q7I1</accession>
<name>A0A0H5Q7I1_9ZZZZ</name>
<reference evidence="1" key="1">
    <citation type="submission" date="2015-06" db="EMBL/GenBank/DDBJ databases">
        <authorList>
            <person name="Joergensen T."/>
        </authorList>
    </citation>
    <scope>NUCLEOTIDE SEQUENCE</scope>
    <source>
        <strain evidence="1">RGRH1785</strain>
    </source>
</reference>
<dbReference type="EMBL" id="LN854285">
    <property type="protein sequence ID" value="CRY97888.1"/>
    <property type="molecule type" value="Genomic_DNA"/>
</dbReference>
<dbReference type="AlphaFoldDB" id="A0A0H5Q7I1"/>
<reference evidence="1" key="2">
    <citation type="submission" date="2015-07" db="EMBL/GenBank/DDBJ databases">
        <title>Plasmids, circular viruses and viroids from rat gut.</title>
        <authorList>
            <person name="Jorgensen T.J."/>
            <person name="Hansen M.A."/>
            <person name="Xu Z."/>
            <person name="Tabak M.A."/>
            <person name="Sorensen S.J."/>
            <person name="Hansen L.H."/>
        </authorList>
    </citation>
    <scope>NUCLEOTIDE SEQUENCE</scope>
    <source>
        <strain evidence="1">RGRH1785</strain>
    </source>
</reference>
<proteinExistence type="predicted"/>
<sequence length="56" mass="6146">MNKEKKDQLLEEANEAVAAISGCCDGLSTMDDDEYIDTIEENANKLLKIAKELAEA</sequence>